<keyword evidence="1" id="KW-0472">Membrane</keyword>
<sequence length="138" mass="15428">MALYRRLSLTVKFVLVVSLVIIVIFFFSLVANLLNLRSVSISNGELEAEVAGRSYAETIQNTLIDIESAAKVFTEVLVESREGQTLSREEVVSTMKSMLENRPELFAISTLWEPNAFDQNDQANINKTPYDDGQAPIL</sequence>
<reference evidence="2 3" key="1">
    <citation type="submission" date="2016-10" db="EMBL/GenBank/DDBJ databases">
        <title>Paenibacillus species isolates.</title>
        <authorList>
            <person name="Beno S.M."/>
        </authorList>
    </citation>
    <scope>NUCLEOTIDE SEQUENCE [LARGE SCALE GENOMIC DNA]</scope>
    <source>
        <strain evidence="2 3">FSL H7-0710</strain>
    </source>
</reference>
<accession>A0A1R0XHG1</accession>
<dbReference type="Gene3D" id="3.30.450.20">
    <property type="entry name" value="PAS domain"/>
    <property type="match status" value="1"/>
</dbReference>
<proteinExistence type="predicted"/>
<gene>
    <name evidence="2" type="ORF">BSK52_29180</name>
</gene>
<evidence type="ECO:0008006" key="4">
    <source>
        <dbReference type="Google" id="ProtNLM"/>
    </source>
</evidence>
<evidence type="ECO:0000313" key="3">
    <source>
        <dbReference type="Proteomes" id="UP000187439"/>
    </source>
</evidence>
<dbReference type="RefSeq" id="WP_076121887.1">
    <property type="nucleotide sequence ID" value="NZ_MPTC01000057.1"/>
</dbReference>
<comment type="caution">
    <text evidence="2">The sequence shown here is derived from an EMBL/GenBank/DDBJ whole genome shotgun (WGS) entry which is preliminary data.</text>
</comment>
<dbReference type="Proteomes" id="UP000187439">
    <property type="component" value="Unassembled WGS sequence"/>
</dbReference>
<protein>
    <recommendedName>
        <fullName evidence="4">Methyl-accepting chemotaxis protein</fullName>
    </recommendedName>
</protein>
<keyword evidence="1" id="KW-1133">Transmembrane helix</keyword>
<evidence type="ECO:0000256" key="1">
    <source>
        <dbReference type="SAM" id="Phobius"/>
    </source>
</evidence>
<dbReference type="AlphaFoldDB" id="A0A1R0XHG1"/>
<evidence type="ECO:0000313" key="2">
    <source>
        <dbReference type="EMBL" id="OMD34457.1"/>
    </source>
</evidence>
<dbReference type="OrthoDB" id="9760371at2"/>
<organism evidence="2 3">
    <name type="scientific">Paenibacillus odorifer</name>
    <dbReference type="NCBI Taxonomy" id="189426"/>
    <lineage>
        <taxon>Bacteria</taxon>
        <taxon>Bacillati</taxon>
        <taxon>Bacillota</taxon>
        <taxon>Bacilli</taxon>
        <taxon>Bacillales</taxon>
        <taxon>Paenibacillaceae</taxon>
        <taxon>Paenibacillus</taxon>
    </lineage>
</organism>
<name>A0A1R0XHG1_9BACL</name>
<dbReference type="EMBL" id="MPTC01000057">
    <property type="protein sequence ID" value="OMD34457.1"/>
    <property type="molecule type" value="Genomic_DNA"/>
</dbReference>
<keyword evidence="1" id="KW-0812">Transmembrane</keyword>
<feature type="transmembrane region" description="Helical" evidence="1">
    <location>
        <begin position="13"/>
        <end position="34"/>
    </location>
</feature>